<sequence>MVGPRKSPRLRARQLRDSPGLQRPRQRALRRTVSQREPVPLSLRHVLPRPVRSERRGQTHSAGLLQGLPGRCRVLGEPVYRFKSQRADVFLPRVSKQFVKLH</sequence>
<dbReference type="AlphaFoldDB" id="A0A7R9BAM0"/>
<protein>
    <submittedName>
        <fullName evidence="2">Uncharacterized protein</fullName>
    </submittedName>
</protein>
<organism evidence="2">
    <name type="scientific">Timema shepardi</name>
    <name type="common">Walking stick</name>
    <dbReference type="NCBI Taxonomy" id="629360"/>
    <lineage>
        <taxon>Eukaryota</taxon>
        <taxon>Metazoa</taxon>
        <taxon>Ecdysozoa</taxon>
        <taxon>Arthropoda</taxon>
        <taxon>Hexapoda</taxon>
        <taxon>Insecta</taxon>
        <taxon>Pterygota</taxon>
        <taxon>Neoptera</taxon>
        <taxon>Polyneoptera</taxon>
        <taxon>Phasmatodea</taxon>
        <taxon>Timematodea</taxon>
        <taxon>Timematoidea</taxon>
        <taxon>Timematidae</taxon>
        <taxon>Timema</taxon>
    </lineage>
</organism>
<evidence type="ECO:0000256" key="1">
    <source>
        <dbReference type="SAM" id="MobiDB-lite"/>
    </source>
</evidence>
<name>A0A7R9BAM0_TIMSH</name>
<accession>A0A7R9BAM0</accession>
<proteinExistence type="predicted"/>
<gene>
    <name evidence="2" type="ORF">TSIB3V08_LOCUS12945</name>
</gene>
<dbReference type="EMBL" id="OC018251">
    <property type="protein sequence ID" value="CAD7268945.1"/>
    <property type="molecule type" value="Genomic_DNA"/>
</dbReference>
<feature type="compositionally biased region" description="Basic residues" evidence="1">
    <location>
        <begin position="1"/>
        <end position="13"/>
    </location>
</feature>
<feature type="region of interest" description="Disordered" evidence="1">
    <location>
        <begin position="1"/>
        <end position="39"/>
    </location>
</feature>
<reference evidence="2" key="1">
    <citation type="submission" date="2020-11" db="EMBL/GenBank/DDBJ databases">
        <authorList>
            <person name="Tran Van P."/>
        </authorList>
    </citation>
    <scope>NUCLEOTIDE SEQUENCE</scope>
</reference>
<evidence type="ECO:0000313" key="2">
    <source>
        <dbReference type="EMBL" id="CAD7268945.1"/>
    </source>
</evidence>